<dbReference type="AlphaFoldDB" id="A0A2Z5X891"/>
<dbReference type="EC" id="2.3.2.27" evidence="3"/>
<keyword evidence="4" id="KW-0808">Transferase</keyword>
<dbReference type="PANTHER" id="PTHR46076:SF3">
    <property type="entry name" value="E3 UBIQUITIN-PROTEIN LIGASE RING1"/>
    <property type="match status" value="1"/>
</dbReference>
<dbReference type="PANTHER" id="PTHR46076">
    <property type="entry name" value="E3 UBIQUITIN-PROTEIN LIGASE RING1 / RING 2 FAMILY MEMBER"/>
    <property type="match status" value="1"/>
</dbReference>
<sequence>MTVASTVCLHRFCATCIGTCLAGRPLQHKDCPVCRTNLHSRRSLRPEDALVAASNAAHAQEAAQELRQEQRGAQEAALAASRPQHLHRRLPECVRAAASTGLVSACPRAKRHHSLLEPQRHADDTAPPTPTNTCAASLTQMPGQAAVAPPRCTSKRLTSPGTVLAVSPPRQQQQRSTTPRRSCAAAPCGSGGPSGGRIAGACGGAAAAAAAASFGIDASGTGLRGPLAVPTARSAAELSFRHPGMVMVQLQPGGQGSSSASGRALRVLTPALDKSFLLCPTKWTVAHMAQLLSQWLPPRGYGPAAAPVPPTAIRLEPAPGLLHGSHRCLRGCTTLGALASELRTEPLRESSRSTRGDYPHLVR</sequence>
<dbReference type="EMBL" id="LC314412">
    <property type="protein sequence ID" value="BBC28451.1"/>
    <property type="molecule type" value="Genomic_DNA"/>
</dbReference>
<evidence type="ECO:0000256" key="1">
    <source>
        <dbReference type="ARBA" id="ARBA00000900"/>
    </source>
</evidence>
<keyword evidence="5" id="KW-0479">Metal-binding</keyword>
<gene>
    <name evidence="9" type="primary">YMTp10</name>
</gene>
<evidence type="ECO:0000313" key="10">
    <source>
        <dbReference type="EMBL" id="BBC28475.1"/>
    </source>
</evidence>
<dbReference type="InterPro" id="IPR043540">
    <property type="entry name" value="RING1/RING2"/>
</dbReference>
<accession>A0A2Z5X891</accession>
<feature type="region of interest" description="Disordered" evidence="8">
    <location>
        <begin position="145"/>
        <end position="189"/>
    </location>
</feature>
<dbReference type="PROSITE" id="PS00518">
    <property type="entry name" value="ZF_RING_1"/>
    <property type="match status" value="1"/>
</dbReference>
<keyword evidence="6" id="KW-0863">Zinc-finger</keyword>
<evidence type="ECO:0000256" key="2">
    <source>
        <dbReference type="ARBA" id="ARBA00004906"/>
    </source>
</evidence>
<dbReference type="GO" id="GO:0008270">
    <property type="term" value="F:zinc ion binding"/>
    <property type="evidence" value="ECO:0007669"/>
    <property type="project" value="UniProtKB-KW"/>
</dbReference>
<evidence type="ECO:0000256" key="3">
    <source>
        <dbReference type="ARBA" id="ARBA00012483"/>
    </source>
</evidence>
<evidence type="ECO:0000256" key="6">
    <source>
        <dbReference type="ARBA" id="ARBA00022771"/>
    </source>
</evidence>
<evidence type="ECO:0000256" key="7">
    <source>
        <dbReference type="ARBA" id="ARBA00022833"/>
    </source>
</evidence>
<name>A0A2Z5X891_9CHLO</name>
<proteinExistence type="predicted"/>
<dbReference type="GO" id="GO:0003682">
    <property type="term" value="F:chromatin binding"/>
    <property type="evidence" value="ECO:0007669"/>
    <property type="project" value="TreeGrafter"/>
</dbReference>
<dbReference type="UniPathway" id="UPA00143"/>
<evidence type="ECO:0000256" key="4">
    <source>
        <dbReference type="ARBA" id="ARBA00022679"/>
    </source>
</evidence>
<comment type="pathway">
    <text evidence="2">Protein modification; protein ubiquitination.</text>
</comment>
<dbReference type="Gene3D" id="3.30.40.10">
    <property type="entry name" value="Zinc/RING finger domain, C3HC4 (zinc finger)"/>
    <property type="match status" value="1"/>
</dbReference>
<dbReference type="SUPFAM" id="SSF57850">
    <property type="entry name" value="RING/U-box"/>
    <property type="match status" value="1"/>
</dbReference>
<feature type="region of interest" description="Disordered" evidence="8">
    <location>
        <begin position="343"/>
        <end position="363"/>
    </location>
</feature>
<dbReference type="InterPro" id="IPR013083">
    <property type="entry name" value="Znf_RING/FYVE/PHD"/>
</dbReference>
<keyword evidence="7" id="KW-0862">Zinc</keyword>
<organism evidence="9">
    <name type="scientific">Yamagishiella unicocca</name>
    <dbReference type="NCBI Taxonomy" id="51707"/>
    <lineage>
        <taxon>Eukaryota</taxon>
        <taxon>Viridiplantae</taxon>
        <taxon>Chlorophyta</taxon>
        <taxon>core chlorophytes</taxon>
        <taxon>Chlorophyceae</taxon>
        <taxon>CS clade</taxon>
        <taxon>Chlamydomonadales</taxon>
        <taxon>Volvocaceae</taxon>
        <taxon>Yamagishiella</taxon>
    </lineage>
</organism>
<dbReference type="EMBL" id="LC314413">
    <property type="protein sequence ID" value="BBC28475.1"/>
    <property type="molecule type" value="Genomic_DNA"/>
</dbReference>
<comment type="catalytic activity">
    <reaction evidence="1">
        <text>S-ubiquitinyl-[E2 ubiquitin-conjugating enzyme]-L-cysteine + [acceptor protein]-L-lysine = [E2 ubiquitin-conjugating enzyme]-L-cysteine + N(6)-ubiquitinyl-[acceptor protein]-L-lysine.</text>
        <dbReference type="EC" id="2.3.2.27"/>
    </reaction>
</comment>
<dbReference type="InterPro" id="IPR017907">
    <property type="entry name" value="Znf_RING_CS"/>
</dbReference>
<reference evidence="9" key="1">
    <citation type="journal article" date="2018" name="Commun. Biol.">
        <title>Anisogamy evolved with a reduced sex-determining region in volvocine green algae.</title>
        <authorList>
            <person name="Hamaji T."/>
            <person name="Kawai-Toyooka H."/>
            <person name="Uchimura H."/>
            <person name="Suzuki M."/>
            <person name="Noguchi H."/>
            <person name="Minakuchi Y."/>
            <person name="Toyoda A."/>
            <person name="Fujiyama A."/>
            <person name="Miyagishima S."/>
            <person name="Umen J.G."/>
            <person name="Nozaki H."/>
        </authorList>
    </citation>
    <scope>NUCLEOTIDE SEQUENCE</scope>
    <source>
        <strain evidence="9">NIES-3982</strain>
        <strain evidence="10">NIES-3983</strain>
    </source>
</reference>
<dbReference type="GO" id="GO:0016567">
    <property type="term" value="P:protein ubiquitination"/>
    <property type="evidence" value="ECO:0007669"/>
    <property type="project" value="UniProtKB-UniPathway"/>
</dbReference>
<evidence type="ECO:0000256" key="5">
    <source>
        <dbReference type="ARBA" id="ARBA00022723"/>
    </source>
</evidence>
<feature type="compositionally biased region" description="Low complexity" evidence="8">
    <location>
        <begin position="167"/>
        <end position="188"/>
    </location>
</feature>
<evidence type="ECO:0000256" key="8">
    <source>
        <dbReference type="SAM" id="MobiDB-lite"/>
    </source>
</evidence>
<dbReference type="GO" id="GO:0031519">
    <property type="term" value="C:PcG protein complex"/>
    <property type="evidence" value="ECO:0007669"/>
    <property type="project" value="TreeGrafter"/>
</dbReference>
<evidence type="ECO:0000313" key="9">
    <source>
        <dbReference type="EMBL" id="BBC28451.1"/>
    </source>
</evidence>
<dbReference type="GO" id="GO:0000151">
    <property type="term" value="C:ubiquitin ligase complex"/>
    <property type="evidence" value="ECO:0007669"/>
    <property type="project" value="InterPro"/>
</dbReference>
<dbReference type="GO" id="GO:0061630">
    <property type="term" value="F:ubiquitin protein ligase activity"/>
    <property type="evidence" value="ECO:0007669"/>
    <property type="project" value="UniProtKB-EC"/>
</dbReference>
<protein>
    <recommendedName>
        <fullName evidence="3">RING-type E3 ubiquitin transferase</fullName>
        <ecNumber evidence="3">2.3.2.27</ecNumber>
    </recommendedName>
</protein>